<dbReference type="KEGG" id="msf:IT882_09610"/>
<dbReference type="InterPro" id="IPR025495">
    <property type="entry name" value="DUF4386"/>
</dbReference>
<proteinExistence type="predicted"/>
<gene>
    <name evidence="2" type="ORF">IT882_09610</name>
</gene>
<keyword evidence="1" id="KW-0812">Transmembrane</keyword>
<keyword evidence="1" id="KW-1133">Transmembrane helix</keyword>
<protein>
    <submittedName>
        <fullName evidence="2">DUF4386 family protein</fullName>
    </submittedName>
</protein>
<feature type="transmembrane region" description="Helical" evidence="1">
    <location>
        <begin position="196"/>
        <end position="215"/>
    </location>
</feature>
<feature type="transmembrane region" description="Helical" evidence="1">
    <location>
        <begin position="97"/>
        <end position="121"/>
    </location>
</feature>
<dbReference type="AlphaFoldDB" id="A0A7S8MV02"/>
<dbReference type="Pfam" id="PF14329">
    <property type="entry name" value="DUF4386"/>
    <property type="match status" value="1"/>
</dbReference>
<dbReference type="RefSeq" id="WP_195691696.1">
    <property type="nucleotide sequence ID" value="NZ_CP064760.1"/>
</dbReference>
<sequence>MTTLQKKFGGASASIAAGTFVFGLLLALTILGGYVTATDPSVAVAQLVEHQPLLTLWNIVITILFGIAMVPLAIALRDRTAGTRGAGLGRIAAAFGLMWATVIIAAGMIIGVGITTIATLTETDAAAAETLWLAVDTIGNGLGGGNEVIGAVWVILVSLSAWMGRALPRWISVIGLVAGLAGLATMVPGLSDAGSVFGLAMIVWFSLVGIMLWYFRPAHERLTSAAAPVAASV</sequence>
<feature type="transmembrane region" description="Helical" evidence="1">
    <location>
        <begin position="55"/>
        <end position="76"/>
    </location>
</feature>
<feature type="transmembrane region" description="Helical" evidence="1">
    <location>
        <begin position="12"/>
        <end position="35"/>
    </location>
</feature>
<name>A0A7S8MV02_9MICO</name>
<dbReference type="Proteomes" id="UP000594480">
    <property type="component" value="Chromosome"/>
</dbReference>
<dbReference type="EMBL" id="CP064760">
    <property type="protein sequence ID" value="QPE03594.1"/>
    <property type="molecule type" value="Genomic_DNA"/>
</dbReference>
<feature type="transmembrane region" description="Helical" evidence="1">
    <location>
        <begin position="170"/>
        <end position="190"/>
    </location>
</feature>
<evidence type="ECO:0000313" key="2">
    <source>
        <dbReference type="EMBL" id="QPE03594.1"/>
    </source>
</evidence>
<reference evidence="2 3" key="1">
    <citation type="submission" date="2020-11" db="EMBL/GenBank/DDBJ databases">
        <title>Amino acid is mineralized and recycled by bacteria in oceanic microbiome.</title>
        <authorList>
            <person name="Zheng L.Y."/>
        </authorList>
    </citation>
    <scope>NUCLEOTIDE SEQUENCE [LARGE SCALE GENOMIC DNA]</scope>
    <source>
        <strain evidence="2 3">A32-1</strain>
    </source>
</reference>
<accession>A0A7S8MV02</accession>
<organism evidence="2 3">
    <name type="scientific">Microbacterium schleiferi</name>
    <dbReference type="NCBI Taxonomy" id="69362"/>
    <lineage>
        <taxon>Bacteria</taxon>
        <taxon>Bacillati</taxon>
        <taxon>Actinomycetota</taxon>
        <taxon>Actinomycetes</taxon>
        <taxon>Micrococcales</taxon>
        <taxon>Microbacteriaceae</taxon>
        <taxon>Microbacterium</taxon>
    </lineage>
</organism>
<keyword evidence="1" id="KW-0472">Membrane</keyword>
<evidence type="ECO:0000313" key="3">
    <source>
        <dbReference type="Proteomes" id="UP000594480"/>
    </source>
</evidence>
<feature type="transmembrane region" description="Helical" evidence="1">
    <location>
        <begin position="141"/>
        <end position="163"/>
    </location>
</feature>
<evidence type="ECO:0000256" key="1">
    <source>
        <dbReference type="SAM" id="Phobius"/>
    </source>
</evidence>
<keyword evidence="3" id="KW-1185">Reference proteome</keyword>